<proteinExistence type="inferred from homology"/>
<keyword evidence="5" id="KW-1185">Reference proteome</keyword>
<comment type="similarity">
    <text evidence="1">Belongs to the universal ribosomal protein uL4 family.</text>
</comment>
<keyword evidence="2" id="KW-0689">Ribosomal protein</keyword>
<dbReference type="PANTHER" id="PTHR19431">
    <property type="entry name" value="60S RIBOSOMAL PROTEIN L4"/>
    <property type="match status" value="1"/>
</dbReference>
<dbReference type="SUPFAM" id="SSF52166">
    <property type="entry name" value="Ribosomal protein L4"/>
    <property type="match status" value="1"/>
</dbReference>
<accession>A0AAW2CL73</accession>
<evidence type="ECO:0000313" key="5">
    <source>
        <dbReference type="Proteomes" id="UP001459277"/>
    </source>
</evidence>
<evidence type="ECO:0000256" key="2">
    <source>
        <dbReference type="ARBA" id="ARBA00022980"/>
    </source>
</evidence>
<name>A0AAW2CL73_9ROSI</name>
<evidence type="ECO:0000256" key="1">
    <source>
        <dbReference type="ARBA" id="ARBA00010528"/>
    </source>
</evidence>
<dbReference type="GO" id="GO:0003735">
    <property type="term" value="F:structural constituent of ribosome"/>
    <property type="evidence" value="ECO:0007669"/>
    <property type="project" value="InterPro"/>
</dbReference>
<dbReference type="GO" id="GO:0005840">
    <property type="term" value="C:ribosome"/>
    <property type="evidence" value="ECO:0007669"/>
    <property type="project" value="UniProtKB-KW"/>
</dbReference>
<organism evidence="4 5">
    <name type="scientific">Lithocarpus litseifolius</name>
    <dbReference type="NCBI Taxonomy" id="425828"/>
    <lineage>
        <taxon>Eukaryota</taxon>
        <taxon>Viridiplantae</taxon>
        <taxon>Streptophyta</taxon>
        <taxon>Embryophyta</taxon>
        <taxon>Tracheophyta</taxon>
        <taxon>Spermatophyta</taxon>
        <taxon>Magnoliopsida</taxon>
        <taxon>eudicotyledons</taxon>
        <taxon>Gunneridae</taxon>
        <taxon>Pentapetalae</taxon>
        <taxon>rosids</taxon>
        <taxon>fabids</taxon>
        <taxon>Fagales</taxon>
        <taxon>Fagaceae</taxon>
        <taxon>Lithocarpus</taxon>
    </lineage>
</organism>
<dbReference type="Proteomes" id="UP001459277">
    <property type="component" value="Unassembled WGS sequence"/>
</dbReference>
<evidence type="ECO:0000256" key="3">
    <source>
        <dbReference type="ARBA" id="ARBA00023274"/>
    </source>
</evidence>
<evidence type="ECO:0000313" key="4">
    <source>
        <dbReference type="EMBL" id="KAK9998811.1"/>
    </source>
</evidence>
<gene>
    <name evidence="4" type="ORF">SO802_018414</name>
</gene>
<reference evidence="4 5" key="1">
    <citation type="submission" date="2024-01" db="EMBL/GenBank/DDBJ databases">
        <title>A telomere-to-telomere, gap-free genome of sweet tea (Lithocarpus litseifolius).</title>
        <authorList>
            <person name="Zhou J."/>
        </authorList>
    </citation>
    <scope>NUCLEOTIDE SEQUENCE [LARGE SCALE GENOMIC DNA]</scope>
    <source>
        <strain evidence="4">Zhou-2022a</strain>
        <tissue evidence="4">Leaf</tissue>
    </source>
</reference>
<keyword evidence="3" id="KW-0687">Ribonucleoprotein</keyword>
<dbReference type="InterPro" id="IPR045240">
    <property type="entry name" value="Ribosomal_uL4_euk/arch"/>
</dbReference>
<dbReference type="InterPro" id="IPR023574">
    <property type="entry name" value="Ribosomal_uL4_dom_sf"/>
</dbReference>
<protein>
    <recommendedName>
        <fullName evidence="6">Ribosomal protein L4</fullName>
    </recommendedName>
</protein>
<sequence>MKASIRPDIVNFVHTQISNNKRQPYAVSKKARHQTSAESWGAGRAVSRIPCVLDGGTHRAGQGADLSAR</sequence>
<dbReference type="GO" id="GO:1990904">
    <property type="term" value="C:ribonucleoprotein complex"/>
    <property type="evidence" value="ECO:0007669"/>
    <property type="project" value="UniProtKB-KW"/>
</dbReference>
<dbReference type="AlphaFoldDB" id="A0AAW2CL73"/>
<dbReference type="Gene3D" id="3.40.1370.10">
    <property type="match status" value="1"/>
</dbReference>
<evidence type="ECO:0008006" key="6">
    <source>
        <dbReference type="Google" id="ProtNLM"/>
    </source>
</evidence>
<comment type="caution">
    <text evidence="4">The sequence shown here is derived from an EMBL/GenBank/DDBJ whole genome shotgun (WGS) entry which is preliminary data.</text>
</comment>
<dbReference type="GO" id="GO:0006412">
    <property type="term" value="P:translation"/>
    <property type="evidence" value="ECO:0007669"/>
    <property type="project" value="InterPro"/>
</dbReference>
<dbReference type="EMBL" id="JAZDWU010000006">
    <property type="protein sequence ID" value="KAK9998811.1"/>
    <property type="molecule type" value="Genomic_DNA"/>
</dbReference>